<protein>
    <recommendedName>
        <fullName evidence="1">Multi-ubiquitin domain-containing protein</fullName>
    </recommendedName>
</protein>
<evidence type="ECO:0000313" key="3">
    <source>
        <dbReference type="Proteomes" id="UP000010998"/>
    </source>
</evidence>
<dbReference type="Proteomes" id="UP000010998">
    <property type="component" value="Chromosome"/>
</dbReference>
<dbReference type="Pfam" id="PF14452">
    <property type="entry name" value="Multi_ubiq"/>
    <property type="match status" value="2"/>
</dbReference>
<proteinExistence type="predicted"/>
<dbReference type="STRING" id="754035.Mesau_00916"/>
<dbReference type="InterPro" id="IPR027802">
    <property type="entry name" value="Multi-ubiquitin_dom"/>
</dbReference>
<keyword evidence="3" id="KW-1185">Reference proteome</keyword>
<reference evidence="3" key="1">
    <citation type="submission" date="2012-02" db="EMBL/GenBank/DDBJ databases">
        <title>Complete sequence of Mesorhizobium australicum WSM2073.</title>
        <authorList>
            <person name="Lucas S."/>
            <person name="Han J."/>
            <person name="Lapidus A."/>
            <person name="Cheng J.-F."/>
            <person name="Goodwin L."/>
            <person name="Pitluck S."/>
            <person name="Peters L."/>
            <person name="Gu W."/>
            <person name="Detter J.C."/>
            <person name="Han C."/>
            <person name="Tapia R."/>
            <person name="Land M."/>
            <person name="Hauser L."/>
            <person name="Kyrpides N."/>
            <person name="Ivanova N."/>
            <person name="Pagani I."/>
            <person name="Reeve W.G."/>
            <person name="Howieson J.G."/>
            <person name="Tiwari R.P."/>
            <person name="O'Hara G.W."/>
            <person name="Atkins C.A."/>
            <person name="Ronson C.W."/>
            <person name="Nandasena K.G."/>
            <person name="Woyke T."/>
        </authorList>
    </citation>
    <scope>NUCLEOTIDE SEQUENCE [LARGE SCALE GENOMIC DNA]</scope>
    <source>
        <strain evidence="3">LMG 24608 / HAMBI 3006 / WSM2073</strain>
    </source>
</reference>
<dbReference type="HOGENOM" id="CLU_064496_0_0_5"/>
<dbReference type="OrthoDB" id="512401at2"/>
<dbReference type="GeneID" id="90988435"/>
<gene>
    <name evidence="2" type="ordered locus">Mesau_00916</name>
</gene>
<dbReference type="AlphaFoldDB" id="L0KFV1"/>
<dbReference type="InterPro" id="IPR025701">
    <property type="entry name" value="UBQ-conjugat_E2_E"/>
</dbReference>
<name>L0KFV1_MESAW</name>
<dbReference type="KEGG" id="mam:Mesau_00916"/>
<organism evidence="2 3">
    <name type="scientific">Mesorhizobium australicum (strain HAMBI 3006 / LMG 24608 / WSM2073)</name>
    <dbReference type="NCBI Taxonomy" id="754035"/>
    <lineage>
        <taxon>Bacteria</taxon>
        <taxon>Pseudomonadati</taxon>
        <taxon>Pseudomonadota</taxon>
        <taxon>Alphaproteobacteria</taxon>
        <taxon>Hyphomicrobiales</taxon>
        <taxon>Phyllobacteriaceae</taxon>
        <taxon>Mesorhizobium</taxon>
    </lineage>
</organism>
<evidence type="ECO:0000313" key="2">
    <source>
        <dbReference type="EMBL" id="AGB43400.1"/>
    </source>
</evidence>
<dbReference type="RefSeq" id="WP_015314872.1">
    <property type="nucleotide sequence ID" value="NC_019973.1"/>
</dbReference>
<accession>L0KFV1</accession>
<dbReference type="EMBL" id="CP003358">
    <property type="protein sequence ID" value="AGB43400.1"/>
    <property type="molecule type" value="Genomic_DNA"/>
</dbReference>
<sequence>MTTSETTGASPAESTVILELAGIDLTFRQVPIADHTPTGGQIAAAAGLVPAEDPYVLQFLTNGELVEILASQPADLKLNGNRFLVTSSDRAYRLVVDGEQYDWPTRVISGATIRKLATISPNVQLLLDREGEPDRLIGDNDLIDLGKAGVERFHTRKESWKLKVQDVTVESDTPTIVVSDAMQRAGFDISQPWHIYLKVHGQPKQPVGTNQVIDLRTPGIEKIRLTPKDVNNGEAAQPRRTFAILETDELHLDAMGRKWETIADGGRRWLLIEDYPLPTGYAMPTIVLALEIPSSYPGAQIDMFYVYPPLRTSVGGVIPATQTIETILGRGFQRWSRHRGPQSPWNPRTDNVITHLALVEGAIAKEVNQ</sequence>
<dbReference type="eggNOG" id="ENOG5032U5D">
    <property type="taxonomic scope" value="Bacteria"/>
</dbReference>
<feature type="domain" description="Multi-ubiquitin" evidence="1">
    <location>
        <begin position="92"/>
        <end position="157"/>
    </location>
</feature>
<dbReference type="Pfam" id="PF14462">
    <property type="entry name" value="Prok-E2_E"/>
    <property type="match status" value="1"/>
</dbReference>
<evidence type="ECO:0000259" key="1">
    <source>
        <dbReference type="Pfam" id="PF14452"/>
    </source>
</evidence>
<feature type="domain" description="Multi-ubiquitin" evidence="1">
    <location>
        <begin position="23"/>
        <end position="87"/>
    </location>
</feature>